<feature type="transmembrane region" description="Helical" evidence="7">
    <location>
        <begin position="92"/>
        <end position="112"/>
    </location>
</feature>
<evidence type="ECO:0000256" key="7">
    <source>
        <dbReference type="SAM" id="Phobius"/>
    </source>
</evidence>
<feature type="transmembrane region" description="Helical" evidence="7">
    <location>
        <begin position="21"/>
        <end position="46"/>
    </location>
</feature>
<feature type="transmembrane region" description="Helical" evidence="7">
    <location>
        <begin position="377"/>
        <end position="396"/>
    </location>
</feature>
<keyword evidence="9" id="KW-1185">Reference proteome</keyword>
<organism evidence="8 9">
    <name type="scientific">Rhodanobacter glycinis</name>
    <dbReference type="NCBI Taxonomy" id="582702"/>
    <lineage>
        <taxon>Bacteria</taxon>
        <taxon>Pseudomonadati</taxon>
        <taxon>Pseudomonadota</taxon>
        <taxon>Gammaproteobacteria</taxon>
        <taxon>Lysobacterales</taxon>
        <taxon>Rhodanobacteraceae</taxon>
        <taxon>Rhodanobacter</taxon>
    </lineage>
</organism>
<dbReference type="Proteomes" id="UP000198725">
    <property type="component" value="Unassembled WGS sequence"/>
</dbReference>
<comment type="similarity">
    <text evidence="2">Belongs to the polysaccharide synthase family.</text>
</comment>
<dbReference type="PANTHER" id="PTHR30250">
    <property type="entry name" value="PST FAMILY PREDICTED COLANIC ACID TRANSPORTER"/>
    <property type="match status" value="1"/>
</dbReference>
<feature type="transmembrane region" description="Helical" evidence="7">
    <location>
        <begin position="313"/>
        <end position="332"/>
    </location>
</feature>
<keyword evidence="3" id="KW-1003">Cell membrane</keyword>
<dbReference type="Pfam" id="PF13440">
    <property type="entry name" value="Polysacc_synt_3"/>
    <property type="match status" value="1"/>
</dbReference>
<comment type="subcellular location">
    <subcellularLocation>
        <location evidence="1">Cell membrane</location>
        <topology evidence="1">Multi-pass membrane protein</topology>
    </subcellularLocation>
</comment>
<gene>
    <name evidence="8" type="ORF">SAMN05192579_103201</name>
</gene>
<dbReference type="PANTHER" id="PTHR30250:SF10">
    <property type="entry name" value="LIPOPOLYSACCHARIDE BIOSYNTHESIS PROTEIN WZXC"/>
    <property type="match status" value="1"/>
</dbReference>
<evidence type="ECO:0000256" key="6">
    <source>
        <dbReference type="ARBA" id="ARBA00023136"/>
    </source>
</evidence>
<evidence type="ECO:0000256" key="1">
    <source>
        <dbReference type="ARBA" id="ARBA00004651"/>
    </source>
</evidence>
<proteinExistence type="inferred from homology"/>
<sequence length="442" mass="48020">MIASWWQRVEGILPKGRVARSIVTLASGTAAAQAITVCVMPAVTRLYTPSEIGVISLFLAFFNFCAPSLSLRYEYALLNAQNDAESHVINRLAMICVVGTSIISMLILAILWNANILGFGLLPWWSPIAVMIILFGYGQFMVCRSWGLRAGLVSRITKATMARSAANAITRIGFGALGAGVSGLFAAELAGAWGPAAALYRSVHSHFAPSRPIPITQEMLKATMKRYLKFPILEMPSTLVNQFAATLPVPMIATLYGPSAAGWFGLARAMVGIPNTQIGAAVGDVFQVELARAIAEQDHARGRRLFYMMMGRLSLFGLLPMAGVVTLAPWLMATVFGQAWSEAGWIAATISPWLYVALIVSSLSRLLSVLQVQEFKLFYDVAAVLLFVGAFLLARYMKWTLLPMVACMSGAGVFAYLIYLIVLVMVVESRLRKGRGGHQDLR</sequence>
<evidence type="ECO:0000313" key="8">
    <source>
        <dbReference type="EMBL" id="SFK49704.1"/>
    </source>
</evidence>
<dbReference type="GO" id="GO:0005886">
    <property type="term" value="C:plasma membrane"/>
    <property type="evidence" value="ECO:0007669"/>
    <property type="project" value="UniProtKB-SubCell"/>
</dbReference>
<reference evidence="9" key="1">
    <citation type="submission" date="2016-10" db="EMBL/GenBank/DDBJ databases">
        <authorList>
            <person name="Varghese N."/>
            <person name="Submissions S."/>
        </authorList>
    </citation>
    <scope>NUCLEOTIDE SEQUENCE [LARGE SCALE GENOMIC DNA]</scope>
    <source>
        <strain evidence="9">MO64</strain>
    </source>
</reference>
<keyword evidence="5 7" id="KW-1133">Transmembrane helix</keyword>
<protein>
    <submittedName>
        <fullName evidence="8">Membrane protein involved in the export of O-antigen and teichoic acid</fullName>
    </submittedName>
</protein>
<keyword evidence="4 7" id="KW-0812">Transmembrane</keyword>
<feature type="transmembrane region" description="Helical" evidence="7">
    <location>
        <begin position="124"/>
        <end position="142"/>
    </location>
</feature>
<feature type="transmembrane region" description="Helical" evidence="7">
    <location>
        <begin position="52"/>
        <end position="71"/>
    </location>
</feature>
<evidence type="ECO:0000256" key="3">
    <source>
        <dbReference type="ARBA" id="ARBA00022475"/>
    </source>
</evidence>
<evidence type="ECO:0000313" key="9">
    <source>
        <dbReference type="Proteomes" id="UP000198725"/>
    </source>
</evidence>
<dbReference type="RefSeq" id="WP_092702108.1">
    <property type="nucleotide sequence ID" value="NZ_FOSR01000003.1"/>
</dbReference>
<feature type="transmembrane region" description="Helical" evidence="7">
    <location>
        <begin position="352"/>
        <end position="370"/>
    </location>
</feature>
<evidence type="ECO:0000256" key="4">
    <source>
        <dbReference type="ARBA" id="ARBA00022692"/>
    </source>
</evidence>
<name>A0A1I3ZZZ1_9GAMM</name>
<evidence type="ECO:0000256" key="5">
    <source>
        <dbReference type="ARBA" id="ARBA00022989"/>
    </source>
</evidence>
<dbReference type="EMBL" id="FOSR01000003">
    <property type="protein sequence ID" value="SFK49704.1"/>
    <property type="molecule type" value="Genomic_DNA"/>
</dbReference>
<feature type="transmembrane region" description="Helical" evidence="7">
    <location>
        <begin position="402"/>
        <end position="427"/>
    </location>
</feature>
<evidence type="ECO:0000256" key="2">
    <source>
        <dbReference type="ARBA" id="ARBA00007430"/>
    </source>
</evidence>
<dbReference type="InterPro" id="IPR050833">
    <property type="entry name" value="Poly_Biosynth_Transport"/>
</dbReference>
<accession>A0A1I3ZZZ1</accession>
<dbReference type="AlphaFoldDB" id="A0A1I3ZZZ1"/>
<keyword evidence="6 7" id="KW-0472">Membrane</keyword>